<keyword evidence="17" id="KW-0969">Cilium</keyword>
<dbReference type="Gene3D" id="1.20.120.1380">
    <property type="entry name" value="Flagellar FlhF biosynthesis protein, N domain"/>
    <property type="match status" value="1"/>
</dbReference>
<dbReference type="GO" id="GO:0005525">
    <property type="term" value="F:GTP binding"/>
    <property type="evidence" value="ECO:0007669"/>
    <property type="project" value="UniProtKB-UniRule"/>
</dbReference>
<dbReference type="RefSeq" id="WP_069365179.1">
    <property type="nucleotide sequence ID" value="NZ_CP012502.1"/>
</dbReference>
<dbReference type="PANTHER" id="PTHR43134">
    <property type="entry name" value="SIGNAL RECOGNITION PARTICLE RECEPTOR SUBUNIT ALPHA"/>
    <property type="match status" value="1"/>
</dbReference>
<protein>
    <recommendedName>
        <fullName evidence="3 13">Flagellar biosynthesis protein FlhF</fullName>
    </recommendedName>
</protein>
<dbReference type="SMART" id="SM00382">
    <property type="entry name" value="AAA"/>
    <property type="match status" value="1"/>
</dbReference>
<sequence length="386" mass="43803">MKVKKYTAKTISDAMVKIKDELGQDAVILNSKKVEKGGILGLFTRKNVEVIAAIDPEQKKASGSAGGSSSLQKRKHDNHRPPVQRSSTVNQDTHKLAGEIDELKKMIQSMQYSSTQQNSGGTEDYPGKLAEVNHLLKDQEILDLYRLEIMKKLLKRWYQENGDSQPEREITKWIKNELEQSLIDIPFGGFDYRKKYLNLVGPTGVGKTTTVAKIAAHAVLKDKKKVAFITTDTFRIAAIEQLKTYAKLLHVPVEVAYSIDDFQQAVKTFNDYDFIIIDSAGRNFRNSLYVEQLKQLIDFNEQMETHLVLSATAKYRDMLTIIEQFNLIKIDKLIFSKLDETDSVGFMFNAMKDHQIGASYITTGQNVPDDIEEASREKIISWITRS</sequence>
<keyword evidence="17" id="KW-0966">Cell projection</keyword>
<dbReference type="GO" id="GO:0003924">
    <property type="term" value="F:GTPase activity"/>
    <property type="evidence" value="ECO:0007669"/>
    <property type="project" value="UniProtKB-UniRule"/>
</dbReference>
<dbReference type="PATRIC" id="fig|632773.3.peg.1896"/>
<comment type="similarity">
    <text evidence="2">Belongs to the GTP-binding SRP family.</text>
</comment>
<dbReference type="CDD" id="cd17873">
    <property type="entry name" value="FlhF"/>
    <property type="match status" value="1"/>
</dbReference>
<keyword evidence="17" id="KW-0282">Flagellum</keyword>
<evidence type="ECO:0000256" key="14">
    <source>
        <dbReference type="SAM" id="MobiDB-lite"/>
    </source>
</evidence>
<dbReference type="Pfam" id="PF00448">
    <property type="entry name" value="SRP54"/>
    <property type="match status" value="1"/>
</dbReference>
<dbReference type="InterPro" id="IPR020006">
    <property type="entry name" value="FlhF"/>
</dbReference>
<comment type="subcellular location">
    <subcellularLocation>
        <location evidence="1">Cell membrane</location>
        <topology evidence="1">Peripheral membrane protein</topology>
        <orientation evidence="1">Cytoplasmic side</orientation>
    </subcellularLocation>
</comment>
<dbReference type="SUPFAM" id="SSF52540">
    <property type="entry name" value="P-loop containing nucleoside triphosphate hydrolases"/>
    <property type="match status" value="1"/>
</dbReference>
<evidence type="ECO:0000256" key="6">
    <source>
        <dbReference type="ARBA" id="ARBA00022741"/>
    </source>
</evidence>
<evidence type="ECO:0000256" key="13">
    <source>
        <dbReference type="NCBIfam" id="TIGR03499"/>
    </source>
</evidence>
<keyword evidence="18" id="KW-1185">Reference proteome</keyword>
<dbReference type="GO" id="GO:0005886">
    <property type="term" value="C:plasma membrane"/>
    <property type="evidence" value="ECO:0007669"/>
    <property type="project" value="UniProtKB-SubCell"/>
</dbReference>
<evidence type="ECO:0000256" key="4">
    <source>
        <dbReference type="ARBA" id="ARBA00022448"/>
    </source>
</evidence>
<keyword evidence="9" id="KW-0342">GTP-binding</keyword>
<dbReference type="InterPro" id="IPR000897">
    <property type="entry name" value="SRP54_GTPase_dom"/>
</dbReference>
<name>A0A1D7QW21_9BACI</name>
<evidence type="ECO:0000256" key="9">
    <source>
        <dbReference type="ARBA" id="ARBA00023134"/>
    </source>
</evidence>
<organism evidence="17 18">
    <name type="scientific">Salisediminibacterium beveridgei</name>
    <dbReference type="NCBI Taxonomy" id="632773"/>
    <lineage>
        <taxon>Bacteria</taxon>
        <taxon>Bacillati</taxon>
        <taxon>Bacillota</taxon>
        <taxon>Bacilli</taxon>
        <taxon>Bacillales</taxon>
        <taxon>Bacillaceae</taxon>
        <taxon>Salisediminibacterium</taxon>
    </lineage>
</organism>
<evidence type="ECO:0000256" key="5">
    <source>
        <dbReference type="ARBA" id="ARBA00022475"/>
    </source>
</evidence>
<dbReference type="NCBIfam" id="TIGR03499">
    <property type="entry name" value="FlhF"/>
    <property type="match status" value="1"/>
</dbReference>
<dbReference type="SMART" id="SM00962">
    <property type="entry name" value="SRP54"/>
    <property type="match status" value="1"/>
</dbReference>
<evidence type="ECO:0000313" key="18">
    <source>
        <dbReference type="Proteomes" id="UP000094463"/>
    </source>
</evidence>
<keyword evidence="6" id="KW-0547">Nucleotide-binding</keyword>
<dbReference type="AlphaFoldDB" id="A0A1D7QW21"/>
<accession>A0A1D7QW21</accession>
<dbReference type="GO" id="GO:0005047">
    <property type="term" value="F:signal recognition particle binding"/>
    <property type="evidence" value="ECO:0007669"/>
    <property type="project" value="TreeGrafter"/>
</dbReference>
<dbReference type="Gene3D" id="3.40.50.300">
    <property type="entry name" value="P-loop containing nucleotide triphosphate hydrolases"/>
    <property type="match status" value="1"/>
</dbReference>
<reference evidence="17 18" key="1">
    <citation type="submission" date="2015-08" db="EMBL/GenBank/DDBJ databases">
        <title>The complete genome sequence of Bacillus beveridgei MLTeJB.</title>
        <authorList>
            <person name="Hanson T.E."/>
            <person name="Mesa C."/>
            <person name="Basesman S.M."/>
            <person name="Oremland R.S."/>
        </authorList>
    </citation>
    <scope>NUCLEOTIDE SEQUENCE [LARGE SCALE GENOMIC DNA]</scope>
    <source>
        <strain evidence="17 18">MLTeJB</strain>
    </source>
</reference>
<keyword evidence="4" id="KW-0813">Transport</keyword>
<evidence type="ECO:0000256" key="11">
    <source>
        <dbReference type="ARBA" id="ARBA00023225"/>
    </source>
</evidence>
<evidence type="ECO:0000256" key="1">
    <source>
        <dbReference type="ARBA" id="ARBA00004413"/>
    </source>
</evidence>
<dbReference type="GO" id="GO:0006614">
    <property type="term" value="P:SRP-dependent cotranslational protein targeting to membrane"/>
    <property type="evidence" value="ECO:0007669"/>
    <property type="project" value="UniProtKB-UniRule"/>
</dbReference>
<evidence type="ECO:0000256" key="2">
    <source>
        <dbReference type="ARBA" id="ARBA00008531"/>
    </source>
</evidence>
<dbReference type="InterPro" id="IPR003593">
    <property type="entry name" value="AAA+_ATPase"/>
</dbReference>
<feature type="compositionally biased region" description="Low complexity" evidence="14">
    <location>
        <begin position="61"/>
        <end position="70"/>
    </location>
</feature>
<evidence type="ECO:0000259" key="16">
    <source>
        <dbReference type="SMART" id="SM00962"/>
    </source>
</evidence>
<keyword evidence="8" id="KW-0653">Protein transport</keyword>
<dbReference type="Proteomes" id="UP000094463">
    <property type="component" value="Chromosome"/>
</dbReference>
<evidence type="ECO:0000259" key="15">
    <source>
        <dbReference type="SMART" id="SM00382"/>
    </source>
</evidence>
<keyword evidence="11" id="KW-1006">Bacterial flagellum protein export</keyword>
<dbReference type="KEGG" id="bbev:BBEV_1808"/>
<evidence type="ECO:0000256" key="12">
    <source>
        <dbReference type="ARBA" id="ARBA00025337"/>
    </source>
</evidence>
<evidence type="ECO:0000256" key="3">
    <source>
        <dbReference type="ARBA" id="ARBA00014919"/>
    </source>
</evidence>
<evidence type="ECO:0000256" key="8">
    <source>
        <dbReference type="ARBA" id="ARBA00022927"/>
    </source>
</evidence>
<dbReference type="STRING" id="632773.BBEV_1808"/>
<evidence type="ECO:0000256" key="10">
    <source>
        <dbReference type="ARBA" id="ARBA00023136"/>
    </source>
</evidence>
<dbReference type="GO" id="GO:0015031">
    <property type="term" value="P:protein transport"/>
    <property type="evidence" value="ECO:0007669"/>
    <property type="project" value="UniProtKB-KW"/>
</dbReference>
<dbReference type="OrthoDB" id="9778554at2"/>
<dbReference type="EMBL" id="CP012502">
    <property type="protein sequence ID" value="AOM83169.1"/>
    <property type="molecule type" value="Genomic_DNA"/>
</dbReference>
<gene>
    <name evidence="17" type="primary">flhF</name>
    <name evidence="17" type="ORF">BBEV_1808</name>
</gene>
<keyword evidence="7" id="KW-1005">Bacterial flagellum biogenesis</keyword>
<keyword evidence="5" id="KW-1003">Cell membrane</keyword>
<dbReference type="FunFam" id="3.40.50.300:FF:000695">
    <property type="entry name" value="Flagellar biosynthesis regulator FlhF"/>
    <property type="match status" value="1"/>
</dbReference>
<dbReference type="PANTHER" id="PTHR43134:SF3">
    <property type="entry name" value="FLAGELLAR BIOSYNTHESIS PROTEIN FLHF"/>
    <property type="match status" value="1"/>
</dbReference>
<dbReference type="InterPro" id="IPR047040">
    <property type="entry name" value="FlhF__GTPase_dom"/>
</dbReference>
<dbReference type="GO" id="GO:0044781">
    <property type="term" value="P:bacterial-type flagellum organization"/>
    <property type="evidence" value="ECO:0007669"/>
    <property type="project" value="UniProtKB-UniRule"/>
</dbReference>
<keyword evidence="10" id="KW-0472">Membrane</keyword>
<feature type="region of interest" description="Disordered" evidence="14">
    <location>
        <begin position="58"/>
        <end position="94"/>
    </location>
</feature>
<dbReference type="InterPro" id="IPR027417">
    <property type="entry name" value="P-loop_NTPase"/>
</dbReference>
<feature type="domain" description="AAA+ ATPase" evidence="15">
    <location>
        <begin position="193"/>
        <end position="331"/>
    </location>
</feature>
<feature type="domain" description="SRP54-type proteins GTP-binding" evidence="16">
    <location>
        <begin position="194"/>
        <end position="385"/>
    </location>
</feature>
<proteinExistence type="inferred from homology"/>
<evidence type="ECO:0000256" key="7">
    <source>
        <dbReference type="ARBA" id="ARBA00022795"/>
    </source>
</evidence>
<comment type="function">
    <text evidence="12">Necessary for flagellar biosynthesis. May be involved in translocation of the flagellum.</text>
</comment>
<evidence type="ECO:0000313" key="17">
    <source>
        <dbReference type="EMBL" id="AOM83169.1"/>
    </source>
</evidence>